<feature type="domain" description="Ubiquitin-like protease family profile" evidence="5">
    <location>
        <begin position="451"/>
        <end position="596"/>
    </location>
</feature>
<dbReference type="PANTHER" id="PTHR45786:SF74">
    <property type="entry name" value="ATP-DEPENDENT DNA HELICASE"/>
    <property type="match status" value="1"/>
</dbReference>
<dbReference type="Proteomes" id="UP000887574">
    <property type="component" value="Unplaced"/>
</dbReference>
<dbReference type="GO" id="GO:0008234">
    <property type="term" value="F:cysteine-type peptidase activity"/>
    <property type="evidence" value="ECO:0007669"/>
    <property type="project" value="InterPro"/>
</dbReference>
<reference evidence="7" key="1">
    <citation type="submission" date="2022-11" db="UniProtKB">
        <authorList>
            <consortium name="WormBaseParasite"/>
        </authorList>
    </citation>
    <scope>IDENTIFICATION</scope>
</reference>
<dbReference type="GO" id="GO:0006508">
    <property type="term" value="P:proteolysis"/>
    <property type="evidence" value="ECO:0007669"/>
    <property type="project" value="UniProtKB-KW"/>
</dbReference>
<evidence type="ECO:0000256" key="2">
    <source>
        <dbReference type="ARBA" id="ARBA00022670"/>
    </source>
</evidence>
<dbReference type="Pfam" id="PF14214">
    <property type="entry name" value="Helitron_like_N"/>
    <property type="match status" value="1"/>
</dbReference>
<dbReference type="InterPro" id="IPR025476">
    <property type="entry name" value="Helitron_helicase-like"/>
</dbReference>
<feature type="region of interest" description="Disordered" evidence="4">
    <location>
        <begin position="664"/>
        <end position="765"/>
    </location>
</feature>
<name>A0A915DZQ7_9BILA</name>
<dbReference type="WBParaSite" id="jg24914">
    <property type="protein sequence ID" value="jg24914"/>
    <property type="gene ID" value="jg24914"/>
</dbReference>
<protein>
    <submittedName>
        <fullName evidence="7">Ubiquitin-like protease family profile domain-containing protein</fullName>
    </submittedName>
</protein>
<sequence length="1197" mass="136640">MFIVQSANPIPVRWDMPKKCEVGWPDIPRVSYEIDSISHSQLLTVENNGGGRPKKGRQILLSDGTVMTVPKRGKISRKNDAIAQTMAVLAIPANQKIALSKVELENIRDLCNFTEQEMKDLKLSKQPMSAHSLYTILCFLCRHFTNDLTVEEKNSLIAADMCFGSTSPEIILIPIACFNQDVALSDETGHWVLGIFDVSKHTVYYYDSNHVLLAERSDNTWNPDLLIRKAISTFYKIPHSQSITKTYNNELAFGSIVLDKAKPPLTGFRAPVQVNGCSAYLLSGLLPPKDKNGNPVVERFGQLYYVEPDDVMQKRLDGQSNLQGTSWINVELLDELHRMIKACNPFAKLYYDAYETYQIRLKEYRENYKEDEKDILGGEPAPHPHRTDYPDVPAVGMIYENPDGNPPDIKGVMTESRDGETKMLHYSNPQVDPICFPLICPFGQQGYRCGIKLDGTVNTTERVFNLRWYDMETIECYAQLIVHEYSNCNYISMHVVNVLLSLHGDSMDKWPADVLDDWNPAQFSKIFMIANIPHEGDDFLEPKLGQNHWKILCKMSGKHNLNMHPSEWKMNIDYTAQQQINGSDCGPFSLMQAVHFVSNAVIPFQCSNIAAARIAMAKHLISQKIRNGVKENIEKKNEAVKVPEPQRFTAKKTVQPVQIPLRSHVTSKPAQAPQIAQIPVRPHVSEKEPVQPLNIPVRPNVTSAKPVEPPQPEKIPALPIVSEKESAQSTQSAFSNNNDDDVVEDSEQELSEYADSEENNSLDDSFIFPDETTIIRDHCLLDDHMINVLVSCEYEGMGASELWSLGCSSAWRCKDNVVVVAPNYTDVLFDHDTIEATSTHPRVPFRTTGLTEYMDLPDDQITANIKAYKNYNEGENWRYAVIFVRPFLGHWTVAIAEKDSNHILYYESIPERRQYPLSKMVEARIKKAVRDLSSDALQNFDILQERQRLIRHLRELQRSDNGEYLVRPIDGPVKETNLEHVPTENLNDYTDIEPKNLSQETASNLSEDDNCIDEDVMLPRAKPRIYVSQRRYMRYMLMRRQKGGYHHIHGKGKLTQAYILHSATRIERHEVDEAKKAIRENRVIYRGDLHRAISNRLKKHHPEAKLGRIMMDSVNVKGSRKYMQKAYADAMTIINKKGNPFRLLIPKADNPMLGTPQSLMDIFLQKFLTFLILLKKNSLNLQRSNKRMLKNKFVFTV</sequence>
<evidence type="ECO:0000256" key="1">
    <source>
        <dbReference type="ARBA" id="ARBA00005234"/>
    </source>
</evidence>
<dbReference type="AlphaFoldDB" id="A0A915DZQ7"/>
<accession>A0A915DZQ7</accession>
<comment type="similarity">
    <text evidence="1">Belongs to the peptidase C48 family.</text>
</comment>
<evidence type="ECO:0000313" key="6">
    <source>
        <dbReference type="Proteomes" id="UP000887574"/>
    </source>
</evidence>
<dbReference type="PANTHER" id="PTHR45786">
    <property type="entry name" value="DNA BINDING PROTEIN-LIKE"/>
    <property type="match status" value="1"/>
</dbReference>
<dbReference type="Gene3D" id="3.40.395.10">
    <property type="entry name" value="Adenoviral Proteinase, Chain A"/>
    <property type="match status" value="1"/>
</dbReference>
<proteinExistence type="inferred from homology"/>
<evidence type="ECO:0000259" key="5">
    <source>
        <dbReference type="PROSITE" id="PS50600"/>
    </source>
</evidence>
<evidence type="ECO:0000313" key="7">
    <source>
        <dbReference type="WBParaSite" id="jg24914"/>
    </source>
</evidence>
<organism evidence="6 7">
    <name type="scientific">Ditylenchus dipsaci</name>
    <dbReference type="NCBI Taxonomy" id="166011"/>
    <lineage>
        <taxon>Eukaryota</taxon>
        <taxon>Metazoa</taxon>
        <taxon>Ecdysozoa</taxon>
        <taxon>Nematoda</taxon>
        <taxon>Chromadorea</taxon>
        <taxon>Rhabditida</taxon>
        <taxon>Tylenchina</taxon>
        <taxon>Tylenchomorpha</taxon>
        <taxon>Sphaerularioidea</taxon>
        <taxon>Anguinidae</taxon>
        <taxon>Anguininae</taxon>
        <taxon>Ditylenchus</taxon>
    </lineage>
</organism>
<dbReference type="InterPro" id="IPR003653">
    <property type="entry name" value="Peptidase_C48_C"/>
</dbReference>
<dbReference type="InterPro" id="IPR038765">
    <property type="entry name" value="Papain-like_cys_pep_sf"/>
</dbReference>
<evidence type="ECO:0000256" key="3">
    <source>
        <dbReference type="ARBA" id="ARBA00022801"/>
    </source>
</evidence>
<feature type="compositionally biased region" description="Acidic residues" evidence="4">
    <location>
        <begin position="738"/>
        <end position="761"/>
    </location>
</feature>
<evidence type="ECO:0000256" key="4">
    <source>
        <dbReference type="SAM" id="MobiDB-lite"/>
    </source>
</evidence>
<dbReference type="PROSITE" id="PS50600">
    <property type="entry name" value="ULP_PROTEASE"/>
    <property type="match status" value="1"/>
</dbReference>
<dbReference type="SUPFAM" id="SSF54001">
    <property type="entry name" value="Cysteine proteinases"/>
    <property type="match status" value="2"/>
</dbReference>
<keyword evidence="6" id="KW-1185">Reference proteome</keyword>
<keyword evidence="3" id="KW-0378">Hydrolase</keyword>
<keyword evidence="2" id="KW-0645">Protease</keyword>